<proteinExistence type="predicted"/>
<keyword evidence="3" id="KW-1185">Reference proteome</keyword>
<evidence type="ECO:0000313" key="3">
    <source>
        <dbReference type="Proteomes" id="UP000319769"/>
    </source>
</evidence>
<dbReference type="OrthoDB" id="3632656at2"/>
<dbReference type="SUPFAM" id="SSF50249">
    <property type="entry name" value="Nucleic acid-binding proteins"/>
    <property type="match status" value="1"/>
</dbReference>
<dbReference type="RefSeq" id="WP_144749086.1">
    <property type="nucleotide sequence ID" value="NZ_VMNW02000025.1"/>
</dbReference>
<dbReference type="InterPro" id="IPR002878">
    <property type="entry name" value="ChsH2_C"/>
</dbReference>
<gene>
    <name evidence="2" type="ORF">FPZ12_018580</name>
</gene>
<dbReference type="AlphaFoldDB" id="A0A5N0V0U9"/>
<accession>A0A5N0V0U9</accession>
<evidence type="ECO:0000259" key="1">
    <source>
        <dbReference type="Pfam" id="PF01796"/>
    </source>
</evidence>
<evidence type="ECO:0000313" key="2">
    <source>
        <dbReference type="EMBL" id="KAA9160099.1"/>
    </source>
</evidence>
<dbReference type="EMBL" id="VMNW02000025">
    <property type="protein sequence ID" value="KAA9160099.1"/>
    <property type="molecule type" value="Genomic_DNA"/>
</dbReference>
<protein>
    <recommendedName>
        <fullName evidence="1">ChsH2 C-terminal OB-fold domain-containing protein</fullName>
    </recommendedName>
</protein>
<dbReference type="Proteomes" id="UP000319769">
    <property type="component" value="Unassembled WGS sequence"/>
</dbReference>
<organism evidence="2 3">
    <name type="scientific">Amycolatopsis acidicola</name>
    <dbReference type="NCBI Taxonomy" id="2596893"/>
    <lineage>
        <taxon>Bacteria</taxon>
        <taxon>Bacillati</taxon>
        <taxon>Actinomycetota</taxon>
        <taxon>Actinomycetes</taxon>
        <taxon>Pseudonocardiales</taxon>
        <taxon>Pseudonocardiaceae</taxon>
        <taxon>Amycolatopsis</taxon>
    </lineage>
</organism>
<name>A0A5N0V0U9_9PSEU</name>
<feature type="domain" description="ChsH2 C-terminal OB-fold" evidence="1">
    <location>
        <begin position="68"/>
        <end position="122"/>
    </location>
</feature>
<dbReference type="InterPro" id="IPR012340">
    <property type="entry name" value="NA-bd_OB-fold"/>
</dbReference>
<comment type="caution">
    <text evidence="2">The sequence shown here is derived from an EMBL/GenBank/DDBJ whole genome shotgun (WGS) entry which is preliminary data.</text>
</comment>
<reference evidence="2" key="1">
    <citation type="submission" date="2019-09" db="EMBL/GenBank/DDBJ databases">
        <authorList>
            <person name="Teo W.F.A."/>
            <person name="Duangmal K."/>
        </authorList>
    </citation>
    <scope>NUCLEOTIDE SEQUENCE [LARGE SCALE GENOMIC DNA]</scope>
    <source>
        <strain evidence="2">K81G1</strain>
    </source>
</reference>
<sequence length="136" mass="14342">MAGLGEGRPTKRRAGADAGGLAVADPRPVFDGGAVLGARCTTCRYPVPQRQLPWCPVCYGELVPERFAATGSVWSSTVVAIPVGTRRPPFGLAYVDLDDGPRVLAHLADAYVLAPGSRVRIVDSDEGDLVAAREVR</sequence>
<dbReference type="Pfam" id="PF01796">
    <property type="entry name" value="OB_ChsH2_C"/>
    <property type="match status" value="1"/>
</dbReference>